<comment type="caution">
    <text evidence="2">The sequence shown here is derived from an EMBL/GenBank/DDBJ whole genome shotgun (WGS) entry which is preliminary data.</text>
</comment>
<evidence type="ECO:0000256" key="1">
    <source>
        <dbReference type="SAM" id="MobiDB-lite"/>
    </source>
</evidence>
<dbReference type="Pfam" id="PF00169">
    <property type="entry name" value="PH"/>
    <property type="match status" value="1"/>
</dbReference>
<dbReference type="PROSITE" id="PS50106">
    <property type="entry name" value="PDZ"/>
    <property type="match status" value="1"/>
</dbReference>
<name>A0A7D9DV25_PARCT</name>
<evidence type="ECO:0000313" key="2">
    <source>
        <dbReference type="EMBL" id="CAB3994712.1"/>
    </source>
</evidence>
<dbReference type="SMART" id="SM00233">
    <property type="entry name" value="PH"/>
    <property type="match status" value="1"/>
</dbReference>
<dbReference type="InterPro" id="IPR001478">
    <property type="entry name" value="PDZ"/>
</dbReference>
<dbReference type="Gene3D" id="2.30.29.30">
    <property type="entry name" value="Pleckstrin-homology domain (PH domain)/Phosphotyrosine-binding domain (PTB)"/>
    <property type="match status" value="1"/>
</dbReference>
<dbReference type="InterPro" id="IPR001849">
    <property type="entry name" value="PH_domain"/>
</dbReference>
<evidence type="ECO:0000313" key="3">
    <source>
        <dbReference type="Proteomes" id="UP001152795"/>
    </source>
</evidence>
<dbReference type="OrthoDB" id="5859304at2759"/>
<proteinExistence type="predicted"/>
<dbReference type="Proteomes" id="UP001152795">
    <property type="component" value="Unassembled WGS sequence"/>
</dbReference>
<dbReference type="InterPro" id="IPR051707">
    <property type="entry name" value="PI-Interact_SigTrans_Reg"/>
</dbReference>
<reference evidence="2" key="1">
    <citation type="submission" date="2020-04" db="EMBL/GenBank/DDBJ databases">
        <authorList>
            <person name="Alioto T."/>
            <person name="Alioto T."/>
            <person name="Gomez Garrido J."/>
        </authorList>
    </citation>
    <scope>NUCLEOTIDE SEQUENCE</scope>
    <source>
        <strain evidence="2">A484AB</strain>
    </source>
</reference>
<protein>
    <submittedName>
        <fullName evidence="2">Disks large homolog 2-like</fullName>
    </submittedName>
</protein>
<dbReference type="Pfam" id="PF00595">
    <property type="entry name" value="PDZ"/>
    <property type="match status" value="1"/>
</dbReference>
<dbReference type="AlphaFoldDB" id="A0A7D9DV25"/>
<dbReference type="Gene3D" id="2.30.42.10">
    <property type="match status" value="1"/>
</dbReference>
<dbReference type="SMART" id="SM00228">
    <property type="entry name" value="PDZ"/>
    <property type="match status" value="1"/>
</dbReference>
<dbReference type="CDD" id="cd00136">
    <property type="entry name" value="PDZ_canonical"/>
    <property type="match status" value="1"/>
</dbReference>
<feature type="region of interest" description="Disordered" evidence="1">
    <location>
        <begin position="293"/>
        <end position="337"/>
    </location>
</feature>
<dbReference type="SUPFAM" id="SSF50729">
    <property type="entry name" value="PH domain-like"/>
    <property type="match status" value="1"/>
</dbReference>
<feature type="compositionally biased region" description="Basic and acidic residues" evidence="1">
    <location>
        <begin position="293"/>
        <end position="304"/>
    </location>
</feature>
<dbReference type="PANTHER" id="PTHR14336">
    <property type="entry name" value="TANDEM PH DOMAIN CONTAINING PROTEIN"/>
    <property type="match status" value="1"/>
</dbReference>
<gene>
    <name evidence="2" type="ORF">PACLA_8A030339</name>
</gene>
<dbReference type="SUPFAM" id="SSF50156">
    <property type="entry name" value="PDZ domain-like"/>
    <property type="match status" value="1"/>
</dbReference>
<sequence>MSSETTKSTQQAPYKPKVLKEGFVEKKSRVLKKWRKRYFKTNGEVLCFFKKEDHTNRAKPMGRIFVADVLAVGKHFSKAKSKDHCFSIHTKSGKKHIMNCESPEERDAWILIVNFAKDDFFKAEEEDPVRRRSVRLNGDLKRIKLFKDPTKGIGVRIKSVNGCVFVTRIVEDGPVAETGVLRPGDQLLDVDGVNVSNMTIEQVSEVLKSAPILMTCTVKPANHFKYAAEEPTQTQKSSYAEIDIDALAAEDPNANHTREMIDAGYEDDQSSTGSQSYVIMPSDDDLEDEHAYENSDMDHSKDMDTDIPEYVNIPNKGGEWSGNTTSPKKPNIPAGQRNYLELYFDEDS</sequence>
<dbReference type="FunFam" id="2.30.29.30:FF:000286">
    <property type="entry name" value="PH-protein kinase domain containing protein"/>
    <property type="match status" value="1"/>
</dbReference>
<dbReference type="EMBL" id="CACRXK020002519">
    <property type="protein sequence ID" value="CAB3994712.1"/>
    <property type="molecule type" value="Genomic_DNA"/>
</dbReference>
<dbReference type="PROSITE" id="PS50003">
    <property type="entry name" value="PH_DOMAIN"/>
    <property type="match status" value="1"/>
</dbReference>
<dbReference type="PANTHER" id="PTHR14336:SF8">
    <property type="entry name" value="PROTEIN OPY1"/>
    <property type="match status" value="1"/>
</dbReference>
<dbReference type="InterPro" id="IPR011993">
    <property type="entry name" value="PH-like_dom_sf"/>
</dbReference>
<keyword evidence="3" id="KW-1185">Reference proteome</keyword>
<dbReference type="InterPro" id="IPR036034">
    <property type="entry name" value="PDZ_sf"/>
</dbReference>
<accession>A0A7D9DV25</accession>
<organism evidence="2 3">
    <name type="scientific">Paramuricea clavata</name>
    <name type="common">Red gorgonian</name>
    <name type="synonym">Violescent sea-whip</name>
    <dbReference type="NCBI Taxonomy" id="317549"/>
    <lineage>
        <taxon>Eukaryota</taxon>
        <taxon>Metazoa</taxon>
        <taxon>Cnidaria</taxon>
        <taxon>Anthozoa</taxon>
        <taxon>Octocorallia</taxon>
        <taxon>Malacalcyonacea</taxon>
        <taxon>Plexauridae</taxon>
        <taxon>Paramuricea</taxon>
    </lineage>
</organism>